<reference evidence="3" key="1">
    <citation type="submission" date="2016-06" db="UniProtKB">
        <authorList>
            <consortium name="WormBaseParasite"/>
        </authorList>
    </citation>
    <scope>IDENTIFICATION</scope>
</reference>
<protein>
    <submittedName>
        <fullName evidence="3">Testicular haploid expressed gene protein-like</fullName>
    </submittedName>
</protein>
<sequence>MPEAFRPRSSSGFKDSVILALSRKKRKYSKSEEWSFPLRSLKRRREAEQQWQPSFSLADRTPEPVDKWTFEICVSECSHLADNTDWSSSTSSIQRLPTITSPLPKTEERKAVFLDSKCPVTNPDKPLPAKRLKRNGALLRRLLTREPRSPPTDLTKIDWVRRDGLSFRMSMPIFQYHPKPAVPVIHYSEERAKRAQQYFQNRVEKLLFKPKMELPPTTTAEQSRQWELMTPSVAPAVVSLTPSSTISVVGSQSVIDTGESICYTARKYILGYCVFSIATKVKVEEQTTKV</sequence>
<organism evidence="3">
    <name type="scientific">Soboliphyme baturini</name>
    <dbReference type="NCBI Taxonomy" id="241478"/>
    <lineage>
        <taxon>Eukaryota</taxon>
        <taxon>Metazoa</taxon>
        <taxon>Ecdysozoa</taxon>
        <taxon>Nematoda</taxon>
        <taxon>Enoplea</taxon>
        <taxon>Dorylaimia</taxon>
        <taxon>Dioctophymatida</taxon>
        <taxon>Dioctophymatoidea</taxon>
        <taxon>Soboliphymatidae</taxon>
        <taxon>Soboliphyme</taxon>
    </lineage>
</organism>
<keyword evidence="2" id="KW-1185">Reference proteome</keyword>
<reference evidence="1 2" key="2">
    <citation type="submission" date="2018-11" db="EMBL/GenBank/DDBJ databases">
        <authorList>
            <consortium name="Pathogen Informatics"/>
        </authorList>
    </citation>
    <scope>NUCLEOTIDE SEQUENCE [LARGE SCALE GENOMIC DNA]</scope>
</reference>
<gene>
    <name evidence="1" type="ORF">SBAD_LOCUS8691</name>
</gene>
<name>A0A183IYJ3_9BILA</name>
<evidence type="ECO:0000313" key="3">
    <source>
        <dbReference type="WBParaSite" id="SBAD_0000900401-mRNA-1"/>
    </source>
</evidence>
<dbReference type="WBParaSite" id="SBAD_0000900401-mRNA-1">
    <property type="protein sequence ID" value="SBAD_0000900401-mRNA-1"/>
    <property type="gene ID" value="SBAD_0000900401"/>
</dbReference>
<dbReference type="AlphaFoldDB" id="A0A183IYJ3"/>
<dbReference type="Proteomes" id="UP000270296">
    <property type="component" value="Unassembled WGS sequence"/>
</dbReference>
<evidence type="ECO:0000313" key="1">
    <source>
        <dbReference type="EMBL" id="VDP18633.1"/>
    </source>
</evidence>
<proteinExistence type="predicted"/>
<dbReference type="EMBL" id="UZAM01011859">
    <property type="protein sequence ID" value="VDP18633.1"/>
    <property type="molecule type" value="Genomic_DNA"/>
</dbReference>
<accession>A0A183IYJ3</accession>
<evidence type="ECO:0000313" key="2">
    <source>
        <dbReference type="Proteomes" id="UP000270296"/>
    </source>
</evidence>